<evidence type="ECO:0000259" key="1">
    <source>
        <dbReference type="PROSITE" id="PS51184"/>
    </source>
</evidence>
<proteinExistence type="predicted"/>
<comment type="caution">
    <text evidence="2">The sequence shown here is derived from an EMBL/GenBank/DDBJ whole genome shotgun (WGS) entry which is preliminary data.</text>
</comment>
<dbReference type="SUPFAM" id="SSF51197">
    <property type="entry name" value="Clavaminate synthase-like"/>
    <property type="match status" value="1"/>
</dbReference>
<gene>
    <name evidence="2" type="ORF">F3168_03945</name>
</gene>
<dbReference type="Proteomes" id="UP000481327">
    <property type="component" value="Unassembled WGS sequence"/>
</dbReference>
<dbReference type="SMART" id="SM00558">
    <property type="entry name" value="JmjC"/>
    <property type="match status" value="1"/>
</dbReference>
<name>A0A7C9GTX9_9SPHN</name>
<evidence type="ECO:0000313" key="3">
    <source>
        <dbReference type="Proteomes" id="UP000481327"/>
    </source>
</evidence>
<sequence length="343" mass="37940">MTGHVAHAEIIDSPPARGVDWRALLDAQKPVILRGLVRDWPIVAAGEDSPAAAMRLLEAHGSGQPVTCYTAPPEVGGRFFYNDAMTGMNFTAGRARLGDVLGAIEATLDDDAAPAQYIGSTDVDTYFPGFRDGHDLALADAMFVANPPLVSLWIGNRTTAATHFDYSNNIACNLVGRRRFTLFPPDQIGNLYPGPLEPTPGGQVVSLVDPNNPDFDLFPRYRNALATAVVADLAPGDALFYPAMWWHQVEALARFNVMMNYWWNTSPAWLDSPMTTVLHGLLSLRDRPNPEKRAWRAVLEHYLFAPPMQAADHIPERARGPLAPIDELKARRLRRQLLDRLNR</sequence>
<feature type="domain" description="JmjC" evidence="1">
    <location>
        <begin position="102"/>
        <end position="281"/>
    </location>
</feature>
<dbReference type="EMBL" id="WIOL01000001">
    <property type="protein sequence ID" value="MQT16409.1"/>
    <property type="molecule type" value="Genomic_DNA"/>
</dbReference>
<dbReference type="PANTHER" id="PTHR12461">
    <property type="entry name" value="HYPOXIA-INDUCIBLE FACTOR 1 ALPHA INHIBITOR-RELATED"/>
    <property type="match status" value="1"/>
</dbReference>
<dbReference type="PROSITE" id="PS51184">
    <property type="entry name" value="JMJC"/>
    <property type="match status" value="1"/>
</dbReference>
<protein>
    <submittedName>
        <fullName evidence="2">Cupin-like domain-containing protein</fullName>
    </submittedName>
</protein>
<dbReference type="InterPro" id="IPR003347">
    <property type="entry name" value="JmjC_dom"/>
</dbReference>
<dbReference type="RefSeq" id="WP_152576808.1">
    <property type="nucleotide sequence ID" value="NZ_JAATJI010000001.1"/>
</dbReference>
<dbReference type="InterPro" id="IPR041667">
    <property type="entry name" value="Cupin_8"/>
</dbReference>
<dbReference type="InterPro" id="IPR014710">
    <property type="entry name" value="RmlC-like_jellyroll"/>
</dbReference>
<keyword evidence="3" id="KW-1185">Reference proteome</keyword>
<reference evidence="2 3" key="1">
    <citation type="submission" date="2019-09" db="EMBL/GenBank/DDBJ databases">
        <title>Polymorphobacter sp. isolated from a lake in China.</title>
        <authorList>
            <person name="Liu Z."/>
        </authorList>
    </citation>
    <scope>NUCLEOTIDE SEQUENCE [LARGE SCALE GENOMIC DNA]</scope>
    <source>
        <strain evidence="2 3">D40P</strain>
    </source>
</reference>
<accession>A0A7C9GTX9</accession>
<dbReference type="PANTHER" id="PTHR12461:SF105">
    <property type="entry name" value="HYPOXIA-INDUCIBLE FACTOR 1-ALPHA INHIBITOR"/>
    <property type="match status" value="1"/>
</dbReference>
<dbReference type="Gene3D" id="2.60.120.10">
    <property type="entry name" value="Jelly Rolls"/>
    <property type="match status" value="1"/>
</dbReference>
<evidence type="ECO:0000313" key="2">
    <source>
        <dbReference type="EMBL" id="MQT16409.1"/>
    </source>
</evidence>
<dbReference type="AlphaFoldDB" id="A0A7C9GTX9"/>
<organism evidence="2 3">
    <name type="scientific">Sandarakinorhabdus fusca</name>
    <dbReference type="NCBI Taxonomy" id="1439888"/>
    <lineage>
        <taxon>Bacteria</taxon>
        <taxon>Pseudomonadati</taxon>
        <taxon>Pseudomonadota</taxon>
        <taxon>Alphaproteobacteria</taxon>
        <taxon>Sphingomonadales</taxon>
        <taxon>Sphingosinicellaceae</taxon>
        <taxon>Sandarakinorhabdus</taxon>
    </lineage>
</organism>
<dbReference type="Pfam" id="PF13621">
    <property type="entry name" value="Cupin_8"/>
    <property type="match status" value="1"/>
</dbReference>
<dbReference type="OrthoDB" id="479699at2"/>